<sequence length="370" mass="41016">MPVGKAVNDRLSQVQVIHPKPGSNVLAVSRSLAMAESELVSPPLDSISAVRFAPTEPNTLLVSSWDKTVRLYDAATNAQKSKYEHRAAVLSTTFSDDAHAFSGGLDATLRELDLASENMRALGQHSDTISAVSWLKNTNSLATGSWDRTLRVWDPRASTAQQSSYDLPERVYFMDSLQNRLVVALASRLFHIYDVRNMSQPEQTRESNLKFMTRALACMIDGQGARFVISGPWYATASVEGRIAVEYFDMTPEVQDKKYAFKCHRQTIDDVDHVWPVNSLAFHPIYNTFASAGSDGTVSIWDLKLKKRLRQYPKYSGPVPSIAFNADGSKLAVGVSYTWDNGEEGAQSAPRPTIHIRSLGDEIKPKNWSG</sequence>
<reference evidence="1" key="1">
    <citation type="submission" date="2021-02" db="EMBL/GenBank/DDBJ databases">
        <authorList>
            <consortium name="DOE Joint Genome Institute"/>
            <person name="Ahrendt S."/>
            <person name="Looney B.P."/>
            <person name="Miyauchi S."/>
            <person name="Morin E."/>
            <person name="Drula E."/>
            <person name="Courty P.E."/>
            <person name="Chicoki N."/>
            <person name="Fauchery L."/>
            <person name="Kohler A."/>
            <person name="Kuo A."/>
            <person name="Labutti K."/>
            <person name="Pangilinan J."/>
            <person name="Lipzen A."/>
            <person name="Riley R."/>
            <person name="Andreopoulos W."/>
            <person name="He G."/>
            <person name="Johnson J."/>
            <person name="Barry K.W."/>
            <person name="Grigoriev I.V."/>
            <person name="Nagy L."/>
            <person name="Hibbett D."/>
            <person name="Henrissat B."/>
            <person name="Matheny P.B."/>
            <person name="Labbe J."/>
            <person name="Martin F."/>
        </authorList>
    </citation>
    <scope>NUCLEOTIDE SEQUENCE</scope>
    <source>
        <strain evidence="1">EC-137</strain>
    </source>
</reference>
<gene>
    <name evidence="1" type="ORF">K488DRAFT_83050</name>
</gene>
<name>A0ACB8QUH5_9AGAM</name>
<accession>A0ACB8QUH5</accession>
<comment type="caution">
    <text evidence="1">The sequence shown here is derived from an EMBL/GenBank/DDBJ whole genome shotgun (WGS) entry which is preliminary data.</text>
</comment>
<reference evidence="1" key="2">
    <citation type="journal article" date="2022" name="New Phytol.">
        <title>Evolutionary transition to the ectomycorrhizal habit in the genomes of a hyperdiverse lineage of mushroom-forming fungi.</title>
        <authorList>
            <person name="Looney B."/>
            <person name="Miyauchi S."/>
            <person name="Morin E."/>
            <person name="Drula E."/>
            <person name="Courty P.E."/>
            <person name="Kohler A."/>
            <person name="Kuo A."/>
            <person name="LaButti K."/>
            <person name="Pangilinan J."/>
            <person name="Lipzen A."/>
            <person name="Riley R."/>
            <person name="Andreopoulos W."/>
            <person name="He G."/>
            <person name="Johnson J."/>
            <person name="Nolan M."/>
            <person name="Tritt A."/>
            <person name="Barry K.W."/>
            <person name="Grigoriev I.V."/>
            <person name="Nagy L.G."/>
            <person name="Hibbett D."/>
            <person name="Henrissat B."/>
            <person name="Matheny P.B."/>
            <person name="Labbe J."/>
            <person name="Martin F.M."/>
        </authorList>
    </citation>
    <scope>NUCLEOTIDE SEQUENCE</scope>
    <source>
        <strain evidence="1">EC-137</strain>
    </source>
</reference>
<proteinExistence type="predicted"/>
<dbReference type="EMBL" id="MU273484">
    <property type="protein sequence ID" value="KAI0035473.1"/>
    <property type="molecule type" value="Genomic_DNA"/>
</dbReference>
<keyword evidence="2" id="KW-1185">Reference proteome</keyword>
<organism evidence="1 2">
    <name type="scientific">Vararia minispora EC-137</name>
    <dbReference type="NCBI Taxonomy" id="1314806"/>
    <lineage>
        <taxon>Eukaryota</taxon>
        <taxon>Fungi</taxon>
        <taxon>Dikarya</taxon>
        <taxon>Basidiomycota</taxon>
        <taxon>Agaricomycotina</taxon>
        <taxon>Agaricomycetes</taxon>
        <taxon>Russulales</taxon>
        <taxon>Lachnocladiaceae</taxon>
        <taxon>Vararia</taxon>
    </lineage>
</organism>
<evidence type="ECO:0000313" key="1">
    <source>
        <dbReference type="EMBL" id="KAI0035473.1"/>
    </source>
</evidence>
<protein>
    <submittedName>
        <fullName evidence="1">WD40 repeat-like protein</fullName>
    </submittedName>
</protein>
<dbReference type="Proteomes" id="UP000814128">
    <property type="component" value="Unassembled WGS sequence"/>
</dbReference>
<evidence type="ECO:0000313" key="2">
    <source>
        <dbReference type="Proteomes" id="UP000814128"/>
    </source>
</evidence>